<comment type="function">
    <text evidence="2 10 12">Catalyzes the transfer of a dimethylallyl group onto the adenine at position 37 in tRNAs that read codons beginning with uridine, leading to the formation of N6-(dimethylallyl)adenosine (i(6)A).</text>
</comment>
<comment type="similarity">
    <text evidence="3 10 13">Belongs to the IPP transferase family.</text>
</comment>
<dbReference type="GO" id="GO:0052381">
    <property type="term" value="F:tRNA dimethylallyltransferase activity"/>
    <property type="evidence" value="ECO:0007669"/>
    <property type="project" value="UniProtKB-UniRule"/>
</dbReference>
<evidence type="ECO:0000256" key="1">
    <source>
        <dbReference type="ARBA" id="ARBA00001946"/>
    </source>
</evidence>
<comment type="catalytic activity">
    <reaction evidence="9 10 11">
        <text>adenosine(37) in tRNA + dimethylallyl diphosphate = N(6)-dimethylallyladenosine(37) in tRNA + diphosphate</text>
        <dbReference type="Rhea" id="RHEA:26482"/>
        <dbReference type="Rhea" id="RHEA-COMP:10162"/>
        <dbReference type="Rhea" id="RHEA-COMP:10375"/>
        <dbReference type="ChEBI" id="CHEBI:33019"/>
        <dbReference type="ChEBI" id="CHEBI:57623"/>
        <dbReference type="ChEBI" id="CHEBI:74411"/>
        <dbReference type="ChEBI" id="CHEBI:74415"/>
        <dbReference type="EC" id="2.5.1.75"/>
    </reaction>
</comment>
<evidence type="ECO:0000256" key="8">
    <source>
        <dbReference type="ARBA" id="ARBA00022842"/>
    </source>
</evidence>
<evidence type="ECO:0000256" key="13">
    <source>
        <dbReference type="RuleBase" id="RU003785"/>
    </source>
</evidence>
<proteinExistence type="inferred from homology"/>
<feature type="site" description="Interaction with substrate tRNA" evidence="10">
    <location>
        <position position="111"/>
    </location>
</feature>
<keyword evidence="5 10" id="KW-0819">tRNA processing</keyword>
<sequence>MNKVLVILGPTATGKTDVALFLAKKYNGELVACDSRQVYRSLDIGTGKMPGQDLRFKRYDSRWEINRVKIWMYDVADPKKQYTVKDYIDQATAVVEDILNRGKLPIIVGGTGLYLKGLLYGFPNLNIPVDENLRGELEKLSKEKLQEKLIALSPTRFEKLTDSDKKNSRRLLRSIELILMNPYSTTVHSSQLTAHSWDILKIGLTAPRDILKKRIFLRLVSRIDQGMIKEAEELFKNGLTLQRMKELGLEYGMLAKFISKEITKDQLIDQLSVKIFQYAKRQITWFKKEQGVLWFDITKRGWEPKVEKKVASWYYAGI</sequence>
<evidence type="ECO:0000256" key="10">
    <source>
        <dbReference type="HAMAP-Rule" id="MF_00185"/>
    </source>
</evidence>
<evidence type="ECO:0000256" key="4">
    <source>
        <dbReference type="ARBA" id="ARBA00022679"/>
    </source>
</evidence>
<evidence type="ECO:0000313" key="15">
    <source>
        <dbReference type="Proteomes" id="UP000034785"/>
    </source>
</evidence>
<feature type="site" description="Interaction with substrate tRNA" evidence="10">
    <location>
        <position position="134"/>
    </location>
</feature>
<dbReference type="Gene3D" id="1.10.287.890">
    <property type="entry name" value="Crystal structure of tRNA isopentenylpyrophosphate transferase (bh2366) domain"/>
    <property type="match status" value="1"/>
</dbReference>
<evidence type="ECO:0000256" key="11">
    <source>
        <dbReference type="RuleBase" id="RU003783"/>
    </source>
</evidence>
<evidence type="ECO:0000256" key="12">
    <source>
        <dbReference type="RuleBase" id="RU003784"/>
    </source>
</evidence>
<comment type="caution">
    <text evidence="14">The sequence shown here is derived from an EMBL/GenBank/DDBJ whole genome shotgun (WGS) entry which is preliminary data.</text>
</comment>
<organism evidence="14 15">
    <name type="scientific">Candidatus Daviesbacteria bacterium GW2011_GWA2_42_7</name>
    <dbReference type="NCBI Taxonomy" id="1618425"/>
    <lineage>
        <taxon>Bacteria</taxon>
        <taxon>Candidatus Daviesiibacteriota</taxon>
    </lineage>
</organism>
<dbReference type="PATRIC" id="fig|1618425.3.peg.105"/>
<evidence type="ECO:0000313" key="14">
    <source>
        <dbReference type="EMBL" id="KKS71149.1"/>
    </source>
</evidence>
<feature type="binding site" evidence="10">
    <location>
        <begin position="11"/>
        <end position="16"/>
    </location>
    <ligand>
        <name>substrate</name>
    </ligand>
</feature>
<accession>A0A0G1BDA8</accession>
<dbReference type="InterPro" id="IPR039657">
    <property type="entry name" value="Dimethylallyltransferase"/>
</dbReference>
<dbReference type="EMBL" id="LCEJ01000005">
    <property type="protein sequence ID" value="KKS71149.1"/>
    <property type="molecule type" value="Genomic_DNA"/>
</dbReference>
<evidence type="ECO:0000256" key="2">
    <source>
        <dbReference type="ARBA" id="ARBA00003213"/>
    </source>
</evidence>
<dbReference type="EC" id="2.5.1.75" evidence="10"/>
<comment type="caution">
    <text evidence="10">Lacks conserved residue(s) required for the propagation of feature annotation.</text>
</comment>
<dbReference type="GO" id="GO:0006400">
    <property type="term" value="P:tRNA modification"/>
    <property type="evidence" value="ECO:0007669"/>
    <property type="project" value="TreeGrafter"/>
</dbReference>
<feature type="region of interest" description="Interaction with substrate tRNA" evidence="10">
    <location>
        <begin position="34"/>
        <end position="37"/>
    </location>
</feature>
<dbReference type="SUPFAM" id="SSF52540">
    <property type="entry name" value="P-loop containing nucleoside triphosphate hydrolases"/>
    <property type="match status" value="2"/>
</dbReference>
<dbReference type="Gene3D" id="3.40.50.300">
    <property type="entry name" value="P-loop containing nucleotide triphosphate hydrolases"/>
    <property type="match status" value="1"/>
</dbReference>
<evidence type="ECO:0000256" key="9">
    <source>
        <dbReference type="ARBA" id="ARBA00049563"/>
    </source>
</evidence>
<reference evidence="14 15" key="1">
    <citation type="journal article" date="2015" name="Nature">
        <title>rRNA introns, odd ribosomes, and small enigmatic genomes across a large radiation of phyla.</title>
        <authorList>
            <person name="Brown C.T."/>
            <person name="Hug L.A."/>
            <person name="Thomas B.C."/>
            <person name="Sharon I."/>
            <person name="Castelle C.J."/>
            <person name="Singh A."/>
            <person name="Wilkins M.J."/>
            <person name="Williams K.H."/>
            <person name="Banfield J.F."/>
        </authorList>
    </citation>
    <scope>NUCLEOTIDE SEQUENCE [LARGE SCALE GENOMIC DNA]</scope>
</reference>
<evidence type="ECO:0000256" key="3">
    <source>
        <dbReference type="ARBA" id="ARBA00005842"/>
    </source>
</evidence>
<dbReference type="PANTHER" id="PTHR11088">
    <property type="entry name" value="TRNA DIMETHYLALLYLTRANSFERASE"/>
    <property type="match status" value="1"/>
</dbReference>
<feature type="binding site" evidence="10">
    <location>
        <begin position="9"/>
        <end position="16"/>
    </location>
    <ligand>
        <name>ATP</name>
        <dbReference type="ChEBI" id="CHEBI:30616"/>
    </ligand>
</feature>
<evidence type="ECO:0000256" key="7">
    <source>
        <dbReference type="ARBA" id="ARBA00022840"/>
    </source>
</evidence>
<evidence type="ECO:0000256" key="6">
    <source>
        <dbReference type="ARBA" id="ARBA00022741"/>
    </source>
</evidence>
<keyword evidence="7 10" id="KW-0067">ATP-binding</keyword>
<comment type="cofactor">
    <cofactor evidence="1 10">
        <name>Mg(2+)</name>
        <dbReference type="ChEBI" id="CHEBI:18420"/>
    </cofactor>
</comment>
<dbReference type="AlphaFoldDB" id="A0A0G1BDA8"/>
<dbReference type="GO" id="GO:0005524">
    <property type="term" value="F:ATP binding"/>
    <property type="evidence" value="ECO:0007669"/>
    <property type="project" value="UniProtKB-UniRule"/>
</dbReference>
<name>A0A0G1BDA8_9BACT</name>
<dbReference type="Pfam" id="PF01715">
    <property type="entry name" value="IPPT"/>
    <property type="match status" value="1"/>
</dbReference>
<keyword evidence="6 10" id="KW-0547">Nucleotide-binding</keyword>
<keyword evidence="8 10" id="KW-0460">Magnesium</keyword>
<comment type="subunit">
    <text evidence="10">Monomer.</text>
</comment>
<dbReference type="NCBIfam" id="TIGR00174">
    <property type="entry name" value="miaA"/>
    <property type="match status" value="1"/>
</dbReference>
<protein>
    <recommendedName>
        <fullName evidence="10">tRNA dimethylallyltransferase</fullName>
        <ecNumber evidence="10">2.5.1.75</ecNumber>
    </recommendedName>
    <alternativeName>
        <fullName evidence="10">Dimethylallyl diphosphate:tRNA dimethylallyltransferase</fullName>
        <shortName evidence="10">DMAPP:tRNA dimethylallyltransferase</shortName>
        <shortName evidence="10">DMATase</shortName>
    </alternativeName>
    <alternativeName>
        <fullName evidence="10">Isopentenyl-diphosphate:tRNA isopentenyltransferase</fullName>
        <shortName evidence="10">IPP transferase</shortName>
        <shortName evidence="10">IPPT</shortName>
        <shortName evidence="10">IPTase</shortName>
    </alternativeName>
</protein>
<gene>
    <name evidence="10" type="primary">miaA</name>
    <name evidence="14" type="ORF">UV41_C0005G0005</name>
</gene>
<dbReference type="PANTHER" id="PTHR11088:SF60">
    <property type="entry name" value="TRNA DIMETHYLALLYLTRANSFERASE"/>
    <property type="match status" value="1"/>
</dbReference>
<evidence type="ECO:0000256" key="5">
    <source>
        <dbReference type="ARBA" id="ARBA00022694"/>
    </source>
</evidence>
<dbReference type="InterPro" id="IPR018022">
    <property type="entry name" value="IPT"/>
</dbReference>
<dbReference type="HAMAP" id="MF_00185">
    <property type="entry name" value="IPP_trans"/>
    <property type="match status" value="1"/>
</dbReference>
<keyword evidence="4 10" id="KW-0808">Transferase</keyword>
<dbReference type="InterPro" id="IPR027417">
    <property type="entry name" value="P-loop_NTPase"/>
</dbReference>
<dbReference type="Proteomes" id="UP000034785">
    <property type="component" value="Unassembled WGS sequence"/>
</dbReference>